<feature type="chain" id="PRO_5038340073" description="SMP-30/Gluconolactonase/LRE-like region domain-containing protein" evidence="1">
    <location>
        <begin position="23"/>
        <end position="318"/>
    </location>
</feature>
<dbReference type="PANTHER" id="PTHR42060">
    <property type="entry name" value="NHL REPEAT-CONTAINING PROTEIN-RELATED"/>
    <property type="match status" value="1"/>
</dbReference>
<feature type="signal peptide" evidence="1">
    <location>
        <begin position="1"/>
        <end position="22"/>
    </location>
</feature>
<dbReference type="AlphaFoldDB" id="A0A6L6XW65"/>
<evidence type="ECO:0000313" key="3">
    <source>
        <dbReference type="EMBL" id="MVQ49775.1"/>
    </source>
</evidence>
<evidence type="ECO:0000259" key="2">
    <source>
        <dbReference type="Pfam" id="PF08450"/>
    </source>
</evidence>
<keyword evidence="1" id="KW-0732">Signal</keyword>
<dbReference type="InterPro" id="IPR013658">
    <property type="entry name" value="SGL"/>
</dbReference>
<feature type="domain" description="SMP-30/Gluconolactonase/LRE-like region" evidence="2">
    <location>
        <begin position="187"/>
        <end position="299"/>
    </location>
</feature>
<organism evidence="3 4">
    <name type="scientific">Nocardioides agri</name>
    <dbReference type="NCBI Taxonomy" id="2682843"/>
    <lineage>
        <taxon>Bacteria</taxon>
        <taxon>Bacillati</taxon>
        <taxon>Actinomycetota</taxon>
        <taxon>Actinomycetes</taxon>
        <taxon>Propionibacteriales</taxon>
        <taxon>Nocardioidaceae</taxon>
        <taxon>Nocardioides</taxon>
    </lineage>
</organism>
<sequence length="318" mass="32707">MKSSTVLISLAAALLTAAPAVATAPDARPGQVHAVVALDYAAGQHPEGIAAARDGSLYVGMAPTGQLTRVTPDGDVADLGAPAFPEGAGYLLGLALDSHEQVYGAVVRFDGGPTGVWRYDAAAGSWSLFAATDPGGFPNGLAFTDDGTLLVADSALGTIWAVDRSGAVTTWLADSRFAPVELGIGVNGLAVDRDGDVWFTNSEQATVGVVGTDRHGEPVGRPRVVAHDAELLAIADGLTLDRSGEVWVAGSYGNDRLLRVTRRGDVCVVADRADGLDYTASPVFGRTPSTRTTLYVTNAGDDFGQPSVTSVRSPGCAR</sequence>
<dbReference type="PANTHER" id="PTHR42060:SF1">
    <property type="entry name" value="NHL REPEAT-CONTAINING PROTEIN"/>
    <property type="match status" value="1"/>
</dbReference>
<proteinExistence type="predicted"/>
<comment type="caution">
    <text evidence="3">The sequence shown here is derived from an EMBL/GenBank/DDBJ whole genome shotgun (WGS) entry which is preliminary data.</text>
</comment>
<protein>
    <recommendedName>
        <fullName evidence="2">SMP-30/Gluconolactonase/LRE-like region domain-containing protein</fullName>
    </recommendedName>
</protein>
<gene>
    <name evidence="3" type="ORF">GON03_11330</name>
</gene>
<dbReference type="Gene3D" id="2.120.10.30">
    <property type="entry name" value="TolB, C-terminal domain"/>
    <property type="match status" value="1"/>
</dbReference>
<dbReference type="InterPro" id="IPR011042">
    <property type="entry name" value="6-blade_b-propeller_TolB-like"/>
</dbReference>
<reference evidence="3 4" key="1">
    <citation type="submission" date="2019-12" db="EMBL/GenBank/DDBJ databases">
        <authorList>
            <person name="Huq M.A."/>
        </authorList>
    </citation>
    <scope>NUCLEOTIDE SEQUENCE [LARGE SCALE GENOMIC DNA]</scope>
    <source>
        <strain evidence="3 4">MAH-18</strain>
    </source>
</reference>
<dbReference type="InterPro" id="IPR052998">
    <property type="entry name" value="Hetero-Diels-Alderase-like"/>
</dbReference>
<keyword evidence="4" id="KW-1185">Reference proteome</keyword>
<evidence type="ECO:0000313" key="4">
    <source>
        <dbReference type="Proteomes" id="UP000473525"/>
    </source>
</evidence>
<dbReference type="RefSeq" id="WP_157342592.1">
    <property type="nucleotide sequence ID" value="NZ_WSEK01000004.1"/>
</dbReference>
<evidence type="ECO:0000256" key="1">
    <source>
        <dbReference type="SAM" id="SignalP"/>
    </source>
</evidence>
<dbReference type="SUPFAM" id="SSF63829">
    <property type="entry name" value="Calcium-dependent phosphotriesterase"/>
    <property type="match status" value="1"/>
</dbReference>
<dbReference type="Proteomes" id="UP000473525">
    <property type="component" value="Unassembled WGS sequence"/>
</dbReference>
<dbReference type="EMBL" id="WSEK01000004">
    <property type="protein sequence ID" value="MVQ49775.1"/>
    <property type="molecule type" value="Genomic_DNA"/>
</dbReference>
<name>A0A6L6XW65_9ACTN</name>
<dbReference type="Pfam" id="PF08450">
    <property type="entry name" value="SGL"/>
    <property type="match status" value="1"/>
</dbReference>
<accession>A0A6L6XW65</accession>